<keyword evidence="1" id="KW-1133">Transmembrane helix</keyword>
<evidence type="ECO:0000256" key="1">
    <source>
        <dbReference type="SAM" id="Phobius"/>
    </source>
</evidence>
<dbReference type="SUPFAM" id="SSF50630">
    <property type="entry name" value="Acid proteases"/>
    <property type="match status" value="1"/>
</dbReference>
<dbReference type="Proteomes" id="UP000078046">
    <property type="component" value="Unassembled WGS sequence"/>
</dbReference>
<evidence type="ECO:0000313" key="3">
    <source>
        <dbReference type="Proteomes" id="UP000078046"/>
    </source>
</evidence>
<keyword evidence="1" id="KW-0812">Transmembrane</keyword>
<dbReference type="InterPro" id="IPR021109">
    <property type="entry name" value="Peptidase_aspartic_dom_sf"/>
</dbReference>
<keyword evidence="3" id="KW-1185">Reference proteome</keyword>
<accession>A0A177AV36</accession>
<proteinExistence type="predicted"/>
<dbReference type="AlphaFoldDB" id="A0A177AV36"/>
<evidence type="ECO:0000313" key="2">
    <source>
        <dbReference type="EMBL" id="OAF65849.1"/>
    </source>
</evidence>
<gene>
    <name evidence="2" type="ORF">A3Q56_06434</name>
</gene>
<comment type="caution">
    <text evidence="2">The sequence shown here is derived from an EMBL/GenBank/DDBJ whole genome shotgun (WGS) entry which is preliminary data.</text>
</comment>
<feature type="transmembrane region" description="Helical" evidence="1">
    <location>
        <begin position="132"/>
        <end position="154"/>
    </location>
</feature>
<reference evidence="2 3" key="1">
    <citation type="submission" date="2016-04" db="EMBL/GenBank/DDBJ databases">
        <title>The genome of Intoshia linei affirms orthonectids as highly simplified spiralians.</title>
        <authorList>
            <person name="Mikhailov K.V."/>
            <person name="Slusarev G.S."/>
            <person name="Nikitin M.A."/>
            <person name="Logacheva M.D."/>
            <person name="Penin A."/>
            <person name="Aleoshin V."/>
            <person name="Panchin Y.V."/>
        </authorList>
    </citation>
    <scope>NUCLEOTIDE SEQUENCE [LARGE SCALE GENOMIC DNA]</scope>
    <source>
        <strain evidence="2">Intl2013</strain>
        <tissue evidence="2">Whole animal</tissue>
    </source>
</reference>
<protein>
    <submittedName>
        <fullName evidence="2">Uncharacterized protein</fullName>
    </submittedName>
</protein>
<organism evidence="2 3">
    <name type="scientific">Intoshia linei</name>
    <dbReference type="NCBI Taxonomy" id="1819745"/>
    <lineage>
        <taxon>Eukaryota</taxon>
        <taxon>Metazoa</taxon>
        <taxon>Spiralia</taxon>
        <taxon>Lophotrochozoa</taxon>
        <taxon>Mesozoa</taxon>
        <taxon>Orthonectida</taxon>
        <taxon>Rhopaluridae</taxon>
        <taxon>Intoshia</taxon>
    </lineage>
</organism>
<dbReference type="Gene3D" id="2.40.70.10">
    <property type="entry name" value="Acid Proteases"/>
    <property type="match status" value="1"/>
</dbReference>
<sequence>MGFMKYYFTSFDCIDASMLQNFPNLQINLEKSHNSSLPLILTPKDYMVKYDYENCYKMAITKSSRNNILGSPIFKIYRVHFYANQRVKWVSFDKTPCTIYGLNSLNDINNSKNCTKYLNSNEMENFSFRETLILKIAIYCFLSISILVIFILLIEHIIYKRNRNKIDIAR</sequence>
<name>A0A177AV36_9BILA</name>
<dbReference type="EMBL" id="LWCA01001124">
    <property type="protein sequence ID" value="OAF65849.1"/>
    <property type="molecule type" value="Genomic_DNA"/>
</dbReference>
<keyword evidence="1" id="KW-0472">Membrane</keyword>